<dbReference type="PROSITE" id="PS01187">
    <property type="entry name" value="EGF_CA"/>
    <property type="match status" value="1"/>
</dbReference>
<dbReference type="InterPro" id="IPR029071">
    <property type="entry name" value="Ubiquitin-like_domsf"/>
</dbReference>
<keyword evidence="3" id="KW-0325">Glycoprotein</keyword>
<name>A0ABM0L320_MICOH</name>
<dbReference type="Gene3D" id="3.10.20.90">
    <property type="entry name" value="Phosphatidylinositol 3-kinase Catalytic Subunit, Chain A, domain 1"/>
    <property type="match status" value="1"/>
</dbReference>
<dbReference type="SUPFAM" id="SSF57196">
    <property type="entry name" value="EGF/Laminin"/>
    <property type="match status" value="1"/>
</dbReference>
<dbReference type="PROSITE" id="PS50026">
    <property type="entry name" value="EGF_3"/>
    <property type="match status" value="1"/>
</dbReference>
<accession>A0ABM0L320</accession>
<dbReference type="InterPro" id="IPR000152">
    <property type="entry name" value="EGF-type_Asp/Asn_hydroxyl_site"/>
</dbReference>
<dbReference type="GeneID" id="101998609"/>
<dbReference type="Pfam" id="PF07645">
    <property type="entry name" value="EGF_CA"/>
    <property type="match status" value="1"/>
</dbReference>
<proteinExistence type="predicted"/>
<keyword evidence="8" id="KW-1185">Reference proteome</keyword>
<comment type="caution">
    <text evidence="4">Lacks conserved residue(s) required for the propagation of feature annotation.</text>
</comment>
<evidence type="ECO:0000256" key="1">
    <source>
        <dbReference type="ARBA" id="ARBA00022536"/>
    </source>
</evidence>
<reference evidence="9" key="1">
    <citation type="submission" date="2025-08" db="UniProtKB">
        <authorList>
            <consortium name="RefSeq"/>
        </authorList>
    </citation>
    <scope>IDENTIFICATION</scope>
</reference>
<evidence type="ECO:0000256" key="4">
    <source>
        <dbReference type="PROSITE-ProRule" id="PRU00076"/>
    </source>
</evidence>
<evidence type="ECO:0000313" key="9">
    <source>
        <dbReference type="RefSeq" id="XP_005357947.2"/>
    </source>
</evidence>
<evidence type="ECO:0000259" key="6">
    <source>
        <dbReference type="PROSITE" id="PS50053"/>
    </source>
</evidence>
<evidence type="ECO:0000313" key="8">
    <source>
        <dbReference type="Proteomes" id="UP000694915"/>
    </source>
</evidence>
<feature type="domain" description="EGF-like" evidence="5">
    <location>
        <begin position="85"/>
        <end position="120"/>
    </location>
</feature>
<dbReference type="PANTHER" id="PTHR24042:SF2">
    <property type="entry name" value="PROTEIN KINASE C-BINDING PROTEIN NELL1"/>
    <property type="match status" value="1"/>
</dbReference>
<evidence type="ECO:0000256" key="2">
    <source>
        <dbReference type="ARBA" id="ARBA00023157"/>
    </source>
</evidence>
<organism evidence="8 9">
    <name type="scientific">Microtus ochrogaster</name>
    <name type="common">Prairie vole</name>
    <dbReference type="NCBI Taxonomy" id="79684"/>
    <lineage>
        <taxon>Eukaryota</taxon>
        <taxon>Metazoa</taxon>
        <taxon>Chordata</taxon>
        <taxon>Craniata</taxon>
        <taxon>Vertebrata</taxon>
        <taxon>Euteleostomi</taxon>
        <taxon>Mammalia</taxon>
        <taxon>Eutheria</taxon>
        <taxon>Euarchontoglires</taxon>
        <taxon>Glires</taxon>
        <taxon>Rodentia</taxon>
        <taxon>Myomorpha</taxon>
        <taxon>Muroidea</taxon>
        <taxon>Cricetidae</taxon>
        <taxon>Arvicolinae</taxon>
        <taxon>Microtus</taxon>
    </lineage>
</organism>
<dbReference type="SUPFAM" id="SSF57603">
    <property type="entry name" value="FnI-like domain"/>
    <property type="match status" value="1"/>
</dbReference>
<dbReference type="InterPro" id="IPR000626">
    <property type="entry name" value="Ubiquitin-like_dom"/>
</dbReference>
<dbReference type="Gene3D" id="2.10.70.10">
    <property type="entry name" value="Complement Module, domain 1"/>
    <property type="match status" value="1"/>
</dbReference>
<protein>
    <submittedName>
        <fullName evidence="9">Protein kinase C-binding protein NELL1-like</fullName>
    </submittedName>
</protein>
<dbReference type="InterPro" id="IPR001881">
    <property type="entry name" value="EGF-like_Ca-bd_dom"/>
</dbReference>
<dbReference type="Gene3D" id="2.10.25.10">
    <property type="entry name" value="Laminin"/>
    <property type="match status" value="1"/>
</dbReference>
<keyword evidence="2" id="KW-1015">Disulfide bond</keyword>
<evidence type="ECO:0000259" key="7">
    <source>
        <dbReference type="PROSITE" id="PS50184"/>
    </source>
</evidence>
<dbReference type="SMART" id="SM00214">
    <property type="entry name" value="VWC"/>
    <property type="match status" value="2"/>
</dbReference>
<dbReference type="RefSeq" id="XP_005357947.2">
    <property type="nucleotide sequence ID" value="XM_005357890.3"/>
</dbReference>
<dbReference type="Proteomes" id="UP000694915">
    <property type="component" value="Chromosome 22"/>
</dbReference>
<dbReference type="InterPro" id="IPR000742">
    <property type="entry name" value="EGF"/>
</dbReference>
<dbReference type="SMART" id="SM00179">
    <property type="entry name" value="EGF_CA"/>
    <property type="match status" value="1"/>
</dbReference>
<dbReference type="PROSITE" id="PS50184">
    <property type="entry name" value="VWFC_2"/>
    <property type="match status" value="1"/>
</dbReference>
<gene>
    <name evidence="9" type="primary">LOC101998609</name>
</gene>
<dbReference type="PANTHER" id="PTHR24042">
    <property type="entry name" value="NEL HOMOLOG"/>
    <property type="match status" value="1"/>
</dbReference>
<feature type="domain" description="VWFC" evidence="7">
    <location>
        <begin position="181"/>
        <end position="239"/>
    </location>
</feature>
<dbReference type="Pfam" id="PF00093">
    <property type="entry name" value="VWC"/>
    <property type="match status" value="1"/>
</dbReference>
<dbReference type="PROSITE" id="PS01208">
    <property type="entry name" value="VWFC_1"/>
    <property type="match status" value="1"/>
</dbReference>
<dbReference type="Pfam" id="PF00240">
    <property type="entry name" value="ubiquitin"/>
    <property type="match status" value="1"/>
</dbReference>
<evidence type="ECO:0000259" key="5">
    <source>
        <dbReference type="PROSITE" id="PS50026"/>
    </source>
</evidence>
<dbReference type="PROSITE" id="PS00010">
    <property type="entry name" value="ASX_HYDROXYL"/>
    <property type="match status" value="1"/>
</dbReference>
<dbReference type="CDD" id="cd00054">
    <property type="entry name" value="EGF_CA"/>
    <property type="match status" value="1"/>
</dbReference>
<evidence type="ECO:0000256" key="3">
    <source>
        <dbReference type="ARBA" id="ARBA00023180"/>
    </source>
</evidence>
<dbReference type="InterPro" id="IPR051586">
    <property type="entry name" value="PKC-binding_NELL"/>
</dbReference>
<dbReference type="InterPro" id="IPR049883">
    <property type="entry name" value="NOTCH1_EGF-like"/>
</dbReference>
<dbReference type="Gene3D" id="6.20.200.20">
    <property type="match status" value="1"/>
</dbReference>
<feature type="domain" description="Ubiquitin-like" evidence="6">
    <location>
        <begin position="1"/>
        <end position="50"/>
    </location>
</feature>
<dbReference type="PROSITE" id="PS50053">
    <property type="entry name" value="UBIQUITIN_2"/>
    <property type="match status" value="1"/>
</dbReference>
<sequence length="299" mass="32729">MWIQVRTMDGKETRTVDSLSRLTKVQELRKKIADMFHVEPQLQRLFYRGKQAVASEAAAAGRGEGARGWGKATSVVLDGNRNHANIDECALRTHTCWNDSACVNLVGGFDCLCPAGPSCSGDCPHEGGLKHNGQVWILREDRCSVCSCKDGKIFCRRTACDCQNPNVDLFCCPECDTRVTSQCLDQSGHKLYRSGDNWTHSCQQCRCLEGEADCWPLACPSLSCEYTAIFEGECCPRCVSDPCLADNIVYDIQKTCLDSSGVSRLSGAVWTMAGSPCTSCKCKNGTVCCSVNLDCLENN</sequence>
<keyword evidence="1 4" id="KW-0245">EGF-like domain</keyword>
<dbReference type="InterPro" id="IPR018097">
    <property type="entry name" value="EGF_Ca-bd_CS"/>
</dbReference>
<dbReference type="SUPFAM" id="SSF54236">
    <property type="entry name" value="Ubiquitin-like"/>
    <property type="match status" value="1"/>
</dbReference>
<dbReference type="InterPro" id="IPR001007">
    <property type="entry name" value="VWF_dom"/>
</dbReference>